<dbReference type="EMBL" id="ML010001">
    <property type="protein sequence ID" value="RKO96395.1"/>
    <property type="molecule type" value="Genomic_DNA"/>
</dbReference>
<dbReference type="Gene3D" id="2.40.50.140">
    <property type="entry name" value="Nucleic acid-binding proteins"/>
    <property type="match status" value="1"/>
</dbReference>
<dbReference type="Proteomes" id="UP000268535">
    <property type="component" value="Unassembled WGS sequence"/>
</dbReference>
<dbReference type="InterPro" id="IPR012340">
    <property type="entry name" value="NA-bd_OB-fold"/>
</dbReference>
<name>A0A4P9WV82_9FUNG</name>
<evidence type="ECO:0000313" key="4">
    <source>
        <dbReference type="Proteomes" id="UP000268535"/>
    </source>
</evidence>
<keyword evidence="5" id="KW-1185">Reference proteome</keyword>
<feature type="region of interest" description="Disordered" evidence="1">
    <location>
        <begin position="150"/>
        <end position="171"/>
    </location>
</feature>
<reference evidence="2" key="3">
    <citation type="submission" date="2018-08" db="EMBL/GenBank/DDBJ databases">
        <title>Leveraging single-cell genomics to expand the Fungal Tree of Life.</title>
        <authorList>
            <consortium name="DOE Joint Genome Institute"/>
            <person name="Ahrendt S.R."/>
            <person name="Quandt C.A."/>
            <person name="Ciobanu D."/>
            <person name="Clum A."/>
            <person name="Salamov A."/>
            <person name="Andreopoulos B."/>
            <person name="Cheng J.-F."/>
            <person name="Woyke T."/>
            <person name="Pelin A."/>
            <person name="Henrissat B."/>
            <person name="Reynolds N."/>
            <person name="Benny G.L."/>
            <person name="Smith M.E."/>
            <person name="James T.Y."/>
            <person name="Grigoriev I.V."/>
        </authorList>
    </citation>
    <scope>NUCLEOTIDE SEQUENCE</scope>
    <source>
        <strain evidence="2">ATCC 52028</strain>
    </source>
</reference>
<feature type="compositionally biased region" description="Low complexity" evidence="1">
    <location>
        <begin position="150"/>
        <end position="166"/>
    </location>
</feature>
<dbReference type="AlphaFoldDB" id="A0A4P9WV82"/>
<gene>
    <name evidence="2" type="ORF">CAUPRSCDRAFT_11914</name>
    <name evidence="3" type="ORF">CXG81DRAFT_18968</name>
</gene>
<evidence type="ECO:0000313" key="2">
    <source>
        <dbReference type="EMBL" id="RKO96395.1"/>
    </source>
</evidence>
<reference evidence="4 5" key="1">
    <citation type="journal article" date="2018" name="Nat. Microbiol.">
        <title>Leveraging single-cell genomics to expand the fungal tree of life.</title>
        <authorList>
            <person name="Ahrendt S.R."/>
            <person name="Quandt C.A."/>
            <person name="Ciobanu D."/>
            <person name="Clum A."/>
            <person name="Salamov A."/>
            <person name="Andreopoulos B."/>
            <person name="Cheng J.F."/>
            <person name="Woyke T."/>
            <person name="Pelin A."/>
            <person name="Henrissat B."/>
            <person name="Reynolds N.K."/>
            <person name="Benny G.L."/>
            <person name="Smith M.E."/>
            <person name="James T.Y."/>
            <person name="Grigoriev I.V."/>
        </authorList>
    </citation>
    <scope>NUCLEOTIDE SEQUENCE [LARGE SCALE GENOMIC DNA]</scope>
    <source>
        <strain evidence="4 5">ATCC 52028</strain>
    </source>
</reference>
<dbReference type="EMBL" id="ML014181">
    <property type="protein sequence ID" value="RKP01194.1"/>
    <property type="molecule type" value="Genomic_DNA"/>
</dbReference>
<dbReference type="Proteomes" id="UP000274922">
    <property type="component" value="Unassembled WGS sequence"/>
</dbReference>
<proteinExistence type="predicted"/>
<feature type="compositionally biased region" description="Pro residues" evidence="1">
    <location>
        <begin position="42"/>
        <end position="51"/>
    </location>
</feature>
<evidence type="ECO:0000313" key="3">
    <source>
        <dbReference type="EMBL" id="RKP01194.1"/>
    </source>
</evidence>
<feature type="region of interest" description="Disordered" evidence="1">
    <location>
        <begin position="24"/>
        <end position="52"/>
    </location>
</feature>
<accession>A0A4P9WV82</accession>
<organism evidence="2 4">
    <name type="scientific">Caulochytrium protostelioides</name>
    <dbReference type="NCBI Taxonomy" id="1555241"/>
    <lineage>
        <taxon>Eukaryota</taxon>
        <taxon>Fungi</taxon>
        <taxon>Fungi incertae sedis</taxon>
        <taxon>Chytridiomycota</taxon>
        <taxon>Chytridiomycota incertae sedis</taxon>
        <taxon>Chytridiomycetes</taxon>
        <taxon>Caulochytriales</taxon>
        <taxon>Caulochytriaceae</taxon>
        <taxon>Caulochytrium</taxon>
    </lineage>
</organism>
<evidence type="ECO:0000313" key="5">
    <source>
        <dbReference type="Proteomes" id="UP000274922"/>
    </source>
</evidence>
<evidence type="ECO:0000256" key="1">
    <source>
        <dbReference type="SAM" id="MobiDB-lite"/>
    </source>
</evidence>
<reference evidence="3" key="2">
    <citation type="submission" date="2018-04" db="EMBL/GenBank/DDBJ databases">
        <title>Leveraging single-cell genomics to expand the Fungal Tree of Life.</title>
        <authorList>
            <consortium name="DOE Joint Genome Institute"/>
            <person name="Ahrendt S.R."/>
            <person name="Quandt C.A."/>
            <person name="Ciobanu D."/>
            <person name="Clum A."/>
            <person name="Salamov A."/>
            <person name="Andreopoulos B."/>
            <person name="Cheng J.-F."/>
            <person name="Woyke T."/>
            <person name="Pelin A."/>
            <person name="Henrissat B."/>
            <person name="Benny G.L."/>
            <person name="Smith M.E."/>
            <person name="James T.Y."/>
            <person name="Grigoriev I.V."/>
        </authorList>
    </citation>
    <scope>NUCLEOTIDE SEQUENCE</scope>
    <source>
        <strain evidence="3">ATCC 52028</strain>
    </source>
</reference>
<sequence length="205" mass="22103">MAPRPFASIRHVYELVRDASLNADADADADADAQAQAKAASPPGPESPPPSYRVLGRLVSIDWSRPSARIRDPFLHVVPAAGAVRAAATRPGTPTEMEIDVDLRHVVVAHHPGPASRREARQQPPPVTDFPRLVPGRLYQWIGEVSDEPAPAAAAATAEAPPGTAAKDQPPLPRVVLTPRLYWDADGLDVVLYHTVVNVRRSIQR</sequence>
<feature type="compositionally biased region" description="Low complexity" evidence="1">
    <location>
        <begin position="32"/>
        <end position="41"/>
    </location>
</feature>
<protein>
    <submittedName>
        <fullName evidence="2">Uncharacterized protein</fullName>
    </submittedName>
</protein>